<dbReference type="WBParaSite" id="Csp11.Scaffold629.g14556.t2">
    <property type="protein sequence ID" value="Csp11.Scaffold629.g14556.t2"/>
    <property type="gene ID" value="Csp11.Scaffold629.g14556"/>
</dbReference>
<evidence type="ECO:0000313" key="2">
    <source>
        <dbReference type="WBParaSite" id="Csp11.Scaffold629.g14556.t2"/>
    </source>
</evidence>
<protein>
    <submittedName>
        <fullName evidence="2">Vomeronasal type-2 receptor 26-like</fullName>
    </submittedName>
</protein>
<dbReference type="Proteomes" id="UP000095282">
    <property type="component" value="Unplaced"/>
</dbReference>
<evidence type="ECO:0000313" key="1">
    <source>
        <dbReference type="Proteomes" id="UP000095282"/>
    </source>
</evidence>
<sequence length="447" mass="50846">MVFYGILELKCIFRPNTVTSETIVMFPSACDTVCADLLFNMDLPEDNLTQVFGSMKHLTGNLAISCTNYSNTQFLEALETVHSDRIPIFLQYSPGISSPAFRNPFECSHQEKTFHPDRFIIYQTILLFLVETWKNVCYLIQSMVIKFDVKTYADHRLSHFNTLDMLTTPVIIQITYLLCNFKKFQFVKRRIPKKFIVKFAFCGFFGRNPRGALSILRHSATFIDILRHSVTFCDILRHSATFCDILRHSATFCDIMRHSVTKCHSVTFCDILRHSVTFCDMCFLIIGVSISLPGSLYTPSLIPSSPSIPRHSPMRTLLILISLLHLSYGFSAIVYKDVTVGQENVILTVANGNVKVIKRMLDGSDKHQTWNVSRGTWIDETGKPVPSTNYSFKAPGTIIIRKVTKEDAGFYDYEPEVDETKTPEKVPVGFKVEVDYVKTGIRLTVNS</sequence>
<name>A0A1I7U3S3_9PELO</name>
<dbReference type="InterPro" id="IPR053079">
    <property type="entry name" value="SPS2_domain"/>
</dbReference>
<dbReference type="Pfam" id="PF10325">
    <property type="entry name" value="7TM_GPCR_Srz"/>
    <property type="match status" value="1"/>
</dbReference>
<organism evidence="1 2">
    <name type="scientific">Caenorhabditis tropicalis</name>
    <dbReference type="NCBI Taxonomy" id="1561998"/>
    <lineage>
        <taxon>Eukaryota</taxon>
        <taxon>Metazoa</taxon>
        <taxon>Ecdysozoa</taxon>
        <taxon>Nematoda</taxon>
        <taxon>Chromadorea</taxon>
        <taxon>Rhabditida</taxon>
        <taxon>Rhabditina</taxon>
        <taxon>Rhabditomorpha</taxon>
        <taxon>Rhabditoidea</taxon>
        <taxon>Rhabditidae</taxon>
        <taxon>Peloderinae</taxon>
        <taxon>Caenorhabditis</taxon>
    </lineage>
</organism>
<proteinExistence type="predicted"/>
<reference evidence="2" key="1">
    <citation type="submission" date="2016-11" db="UniProtKB">
        <authorList>
            <consortium name="WormBaseParasite"/>
        </authorList>
    </citation>
    <scope>IDENTIFICATION</scope>
</reference>
<dbReference type="PANTHER" id="PTHR21662">
    <property type="entry name" value="RECEPTOR PROTEIN-TYROSINE KINASE"/>
    <property type="match status" value="1"/>
</dbReference>
<dbReference type="InterPro" id="IPR018817">
    <property type="entry name" value="7TM_GPCR_serpentine_rcpt_Srz"/>
</dbReference>
<dbReference type="PANTHER" id="PTHR21662:SF59">
    <property type="entry name" value="RECEPTOR PROTEIN-TYROSINE KINASE"/>
    <property type="match status" value="1"/>
</dbReference>
<dbReference type="SUPFAM" id="SSF52058">
    <property type="entry name" value="L domain-like"/>
    <property type="match status" value="1"/>
</dbReference>
<keyword evidence="1" id="KW-1185">Reference proteome</keyword>
<dbReference type="AlphaFoldDB" id="A0A1I7U3S3"/>
<accession>A0A1I7U3S3</accession>